<reference evidence="1" key="1">
    <citation type="submission" date="2020-08" db="EMBL/GenBank/DDBJ databases">
        <title>Multicomponent nature underlies the extraordinary mechanical properties of spider dragline silk.</title>
        <authorList>
            <person name="Kono N."/>
            <person name="Nakamura H."/>
            <person name="Mori M."/>
            <person name="Yoshida Y."/>
            <person name="Ohtoshi R."/>
            <person name="Malay A.D."/>
            <person name="Moran D.A.P."/>
            <person name="Tomita M."/>
            <person name="Numata K."/>
            <person name="Arakawa K."/>
        </authorList>
    </citation>
    <scope>NUCLEOTIDE SEQUENCE</scope>
</reference>
<accession>A0A8X6M9X7</accession>
<gene>
    <name evidence="1" type="ORF">NPIL_23991</name>
</gene>
<evidence type="ECO:0000313" key="1">
    <source>
        <dbReference type="EMBL" id="GFS38157.1"/>
    </source>
</evidence>
<name>A0A8X6M9X7_NEPPI</name>
<comment type="caution">
    <text evidence="1">The sequence shown here is derived from an EMBL/GenBank/DDBJ whole genome shotgun (WGS) entry which is preliminary data.</text>
</comment>
<protein>
    <submittedName>
        <fullName evidence="1">Uncharacterized protein</fullName>
    </submittedName>
</protein>
<organism evidence="1 2">
    <name type="scientific">Nephila pilipes</name>
    <name type="common">Giant wood spider</name>
    <name type="synonym">Nephila maculata</name>
    <dbReference type="NCBI Taxonomy" id="299642"/>
    <lineage>
        <taxon>Eukaryota</taxon>
        <taxon>Metazoa</taxon>
        <taxon>Ecdysozoa</taxon>
        <taxon>Arthropoda</taxon>
        <taxon>Chelicerata</taxon>
        <taxon>Arachnida</taxon>
        <taxon>Araneae</taxon>
        <taxon>Araneomorphae</taxon>
        <taxon>Entelegynae</taxon>
        <taxon>Araneoidea</taxon>
        <taxon>Nephilidae</taxon>
        <taxon>Nephila</taxon>
    </lineage>
</organism>
<sequence length="101" mass="11724">MQFQKSKLLQNWRFFSWTNTYVVLIEAEYLRVITFTSLTPCAERIKIKALQILSRERVICVPSKSTYTDPYSNDCEGFPKAEGKINNDSYSRISLVGSFKN</sequence>
<dbReference type="Proteomes" id="UP000887013">
    <property type="component" value="Unassembled WGS sequence"/>
</dbReference>
<dbReference type="AlphaFoldDB" id="A0A8X6M9X7"/>
<dbReference type="EMBL" id="BMAW01089117">
    <property type="protein sequence ID" value="GFS38157.1"/>
    <property type="molecule type" value="Genomic_DNA"/>
</dbReference>
<evidence type="ECO:0000313" key="2">
    <source>
        <dbReference type="Proteomes" id="UP000887013"/>
    </source>
</evidence>
<proteinExistence type="predicted"/>
<keyword evidence="2" id="KW-1185">Reference proteome</keyword>